<gene>
    <name evidence="2" type="ORF">RFV38_11725</name>
</gene>
<proteinExistence type="predicted"/>
<feature type="domain" description="Glycosyltransferase 2-like" evidence="1">
    <location>
        <begin position="7"/>
        <end position="106"/>
    </location>
</feature>
<dbReference type="InterPro" id="IPR001173">
    <property type="entry name" value="Glyco_trans_2-like"/>
</dbReference>
<dbReference type="SUPFAM" id="SSF53448">
    <property type="entry name" value="Nucleotide-diphospho-sugar transferases"/>
    <property type="match status" value="1"/>
</dbReference>
<protein>
    <submittedName>
        <fullName evidence="2">Glycosyltransferase</fullName>
        <ecNumber evidence="2">2.4.-.-</ecNumber>
    </submittedName>
</protein>
<reference evidence="3" key="1">
    <citation type="submission" date="2023-07" db="EMBL/GenBank/DDBJ databases">
        <authorList>
            <person name="Colorado M.A."/>
            <person name="Villamil L.M."/>
            <person name="Melo J.F."/>
            <person name="Rodriguez J.A."/>
            <person name="Ruiz R.Y."/>
        </authorList>
    </citation>
    <scope>NUCLEOTIDE SEQUENCE [LARGE SCALE GENOMIC DNA]</scope>
    <source>
        <strain evidence="3">C33</strain>
    </source>
</reference>
<keyword evidence="2" id="KW-0808">Transferase</keyword>
<accession>A0ABU4WC85</accession>
<keyword evidence="2" id="KW-0328">Glycosyltransferase</keyword>
<dbReference type="Gene3D" id="3.90.550.10">
    <property type="entry name" value="Spore Coat Polysaccharide Biosynthesis Protein SpsA, Chain A"/>
    <property type="match status" value="1"/>
</dbReference>
<dbReference type="EMBL" id="JAVIKH010000021">
    <property type="protein sequence ID" value="MDX8337151.1"/>
    <property type="molecule type" value="Genomic_DNA"/>
</dbReference>
<sequence>MEKICGVVVLYNPPKSILENIESYIKYLDKLYIIDNSEKINEQEIKKIKLFSNKIEYTSFSENKGIGKALNLSLKKFLLSDAEWILTMDQDSKFEKNDFKIYLDKVFAEDEKNKIGIFSPNHLLKNKKKIEKNKYAKRVMCSGNIISKKIIKEIGKYNEDFFIDEVDHEYCYRVLKKNYKIKVFGDIILNHNLGEINKEVRIPKFMLPTNHSALRRYYITRNKMYVFKKYPEVRLKYILTFINDFFKIMFFENNKKEKLKMMKIGFMHYKKNIVGKYKEA</sequence>
<dbReference type="Pfam" id="PF00535">
    <property type="entry name" value="Glycos_transf_2"/>
    <property type="match status" value="1"/>
</dbReference>
<dbReference type="InterPro" id="IPR029044">
    <property type="entry name" value="Nucleotide-diphossugar_trans"/>
</dbReference>
<evidence type="ECO:0000259" key="1">
    <source>
        <dbReference type="Pfam" id="PF00535"/>
    </source>
</evidence>
<evidence type="ECO:0000313" key="2">
    <source>
        <dbReference type="EMBL" id="MDX8337151.1"/>
    </source>
</evidence>
<dbReference type="Proteomes" id="UP001279681">
    <property type="component" value="Unassembled WGS sequence"/>
</dbReference>
<dbReference type="EC" id="2.4.-.-" evidence="2"/>
<keyword evidence="3" id="KW-1185">Reference proteome</keyword>
<comment type="caution">
    <text evidence="2">The sequence shown here is derived from an EMBL/GenBank/DDBJ whole genome shotgun (WGS) entry which is preliminary data.</text>
</comment>
<dbReference type="GO" id="GO:0016757">
    <property type="term" value="F:glycosyltransferase activity"/>
    <property type="evidence" value="ECO:0007669"/>
    <property type="project" value="UniProtKB-KW"/>
</dbReference>
<name>A0ABU4WC85_9FUSO</name>
<dbReference type="RefSeq" id="WP_320314504.1">
    <property type="nucleotide sequence ID" value="NZ_JAVIKH010000021.1"/>
</dbReference>
<evidence type="ECO:0000313" key="3">
    <source>
        <dbReference type="Proteomes" id="UP001279681"/>
    </source>
</evidence>
<organism evidence="2 3">
    <name type="scientific">Candidatus Cetobacterium colombiensis</name>
    <dbReference type="NCBI Taxonomy" id="3073100"/>
    <lineage>
        <taxon>Bacteria</taxon>
        <taxon>Fusobacteriati</taxon>
        <taxon>Fusobacteriota</taxon>
        <taxon>Fusobacteriia</taxon>
        <taxon>Fusobacteriales</taxon>
        <taxon>Fusobacteriaceae</taxon>
        <taxon>Cetobacterium</taxon>
    </lineage>
</organism>